<evidence type="ECO:0000313" key="1">
    <source>
        <dbReference type="EMBL" id="SDI38468.1"/>
    </source>
</evidence>
<sequence length="79" mass="8953">MKMRLETGQSASDVAGLVMQPGLAPALLRDRTRDHRVASGLTSGAHTEWYQRCLGFFHNRTRVVSTRSREEQVFTSWCT</sequence>
<reference evidence="1 2" key="1">
    <citation type="submission" date="2016-10" db="EMBL/GenBank/DDBJ databases">
        <authorList>
            <person name="de Groot N.N."/>
        </authorList>
    </citation>
    <scope>NUCLEOTIDE SEQUENCE [LARGE SCALE GENOMIC DNA]</scope>
    <source>
        <strain evidence="1 2">DSM 28010</strain>
    </source>
</reference>
<accession>A0A1G8K4W2</accession>
<keyword evidence="2" id="KW-1185">Reference proteome</keyword>
<dbReference type="STRING" id="490829.SAMN05421850_102404"/>
<dbReference type="AlphaFoldDB" id="A0A1G8K4W2"/>
<gene>
    <name evidence="1" type="ORF">SAMN05421850_102404</name>
</gene>
<proteinExistence type="predicted"/>
<dbReference type="Proteomes" id="UP000199340">
    <property type="component" value="Unassembled WGS sequence"/>
</dbReference>
<protein>
    <submittedName>
        <fullName evidence="1">Uncharacterized protein</fullName>
    </submittedName>
</protein>
<dbReference type="EMBL" id="FNEB01000002">
    <property type="protein sequence ID" value="SDI38468.1"/>
    <property type="molecule type" value="Genomic_DNA"/>
</dbReference>
<organism evidence="1 2">
    <name type="scientific">Lutimaribacter saemankumensis</name>
    <dbReference type="NCBI Taxonomy" id="490829"/>
    <lineage>
        <taxon>Bacteria</taxon>
        <taxon>Pseudomonadati</taxon>
        <taxon>Pseudomonadota</taxon>
        <taxon>Alphaproteobacteria</taxon>
        <taxon>Rhodobacterales</taxon>
        <taxon>Roseobacteraceae</taxon>
        <taxon>Lutimaribacter</taxon>
    </lineage>
</organism>
<name>A0A1G8K4W2_9RHOB</name>
<evidence type="ECO:0000313" key="2">
    <source>
        <dbReference type="Proteomes" id="UP000199340"/>
    </source>
</evidence>